<evidence type="ECO:0000313" key="2">
    <source>
        <dbReference type="EMBL" id="CAP02981.1"/>
    </source>
</evidence>
<dbReference type="HOGENOM" id="CLU_1736564_0_0_6"/>
<reference evidence="2 3" key="1">
    <citation type="journal article" date="2008" name="PLoS ONE">
        <title>Comparative analysis of Acinetobacters: three genomes for three lifestyles.</title>
        <authorList>
            <person name="Vallenet D."/>
            <person name="Nordmann P."/>
            <person name="Barbe V."/>
            <person name="Poirel L."/>
            <person name="Mangenot S."/>
            <person name="Bataille E."/>
            <person name="Dossat C."/>
            <person name="Gas S."/>
            <person name="Kreimeyer A."/>
            <person name="Lenoble P."/>
            <person name="Oztas S."/>
            <person name="Poulain J."/>
            <person name="Segurens B."/>
            <person name="Robert C."/>
            <person name="Abergel C."/>
            <person name="Claverie J.M."/>
            <person name="Raoult D."/>
            <person name="Medigue C."/>
            <person name="Weissenbach J."/>
            <person name="Cruveiller S."/>
        </authorList>
    </citation>
    <scope>NUCLEOTIDE SEQUENCE [LARGE SCALE GENOMIC DNA]</scope>
    <source>
        <strain evidence="2 3">SDF</strain>
        <plasmid evidence="3">p3ABSDF</plasmid>
    </source>
</reference>
<proteinExistence type="predicted"/>
<dbReference type="AlphaFoldDB" id="B0VVF1"/>
<sequence length="150" mass="16702">MAGGSRIVISDDGITISTGGKIVYQAGQHKFEGGQKVVFPMTVLPTAPNDYSHKVNYKFEYTDGTGSKVDSPDEIKKQVFVIEDSTAKLIAQRNLNNAIEDTTLRFHTEEAKPFTALLFNSENIVLDKPDDPFFNEDEVDEKPLESDGEW</sequence>
<dbReference type="EMBL" id="CU468233">
    <property type="protein sequence ID" value="CAP02981.1"/>
    <property type="molecule type" value="Genomic_DNA"/>
</dbReference>
<feature type="region of interest" description="Disordered" evidence="1">
    <location>
        <begin position="129"/>
        <end position="150"/>
    </location>
</feature>
<keyword evidence="2" id="KW-0614">Plasmid</keyword>
<evidence type="ECO:0000313" key="3">
    <source>
        <dbReference type="Proteomes" id="UP000001741"/>
    </source>
</evidence>
<dbReference type="KEGG" id="abm:ABSDF_p30007"/>
<evidence type="ECO:0008006" key="4">
    <source>
        <dbReference type="Google" id="ProtNLM"/>
    </source>
</evidence>
<accession>B0VVF1</accession>
<geneLocation type="plasmid" evidence="2 3">
    <name>p3ABSDF</name>
</geneLocation>
<gene>
    <name evidence="2" type="ORF">ABSDF_p30007</name>
</gene>
<protein>
    <recommendedName>
        <fullName evidence="4">DUF2345 domain-containing protein</fullName>
    </recommendedName>
</protein>
<evidence type="ECO:0000256" key="1">
    <source>
        <dbReference type="SAM" id="MobiDB-lite"/>
    </source>
</evidence>
<dbReference type="Proteomes" id="UP000001741">
    <property type="component" value="Plasmid p3ABSDF"/>
</dbReference>
<organism evidence="2 3">
    <name type="scientific">Acinetobacter baumannii (strain SDF)</name>
    <dbReference type="NCBI Taxonomy" id="509170"/>
    <lineage>
        <taxon>Bacteria</taxon>
        <taxon>Pseudomonadati</taxon>
        <taxon>Pseudomonadota</taxon>
        <taxon>Gammaproteobacteria</taxon>
        <taxon>Moraxellales</taxon>
        <taxon>Moraxellaceae</taxon>
        <taxon>Acinetobacter</taxon>
        <taxon>Acinetobacter calcoaceticus/baumannii complex</taxon>
    </lineage>
</organism>
<name>B0VVF1_ACIBS</name>
<feature type="compositionally biased region" description="Basic and acidic residues" evidence="1">
    <location>
        <begin position="141"/>
        <end position="150"/>
    </location>
</feature>